<comment type="caution">
    <text evidence="1">The sequence shown here is derived from an EMBL/GenBank/DDBJ whole genome shotgun (WGS) entry which is preliminary data.</text>
</comment>
<evidence type="ECO:0000313" key="1">
    <source>
        <dbReference type="EMBL" id="GLI64670.1"/>
    </source>
</evidence>
<name>A0ABQ5S518_9CHLO</name>
<evidence type="ECO:0000313" key="2">
    <source>
        <dbReference type="Proteomes" id="UP001165090"/>
    </source>
</evidence>
<dbReference type="Proteomes" id="UP001165090">
    <property type="component" value="Unassembled WGS sequence"/>
</dbReference>
<protein>
    <submittedName>
        <fullName evidence="1">Uncharacterized protein</fullName>
    </submittedName>
</protein>
<feature type="non-terminal residue" evidence="1">
    <location>
        <position position="170"/>
    </location>
</feature>
<reference evidence="1 2" key="1">
    <citation type="journal article" date="2023" name="IScience">
        <title>Expanded male sex-determining region conserved during the evolution of homothallism in the green alga Volvox.</title>
        <authorList>
            <person name="Yamamoto K."/>
            <person name="Matsuzaki R."/>
            <person name="Mahakham W."/>
            <person name="Heman W."/>
            <person name="Sekimoto H."/>
            <person name="Kawachi M."/>
            <person name="Minakuchi Y."/>
            <person name="Toyoda A."/>
            <person name="Nozaki H."/>
        </authorList>
    </citation>
    <scope>NUCLEOTIDE SEQUENCE [LARGE SCALE GENOMIC DNA]</scope>
    <source>
        <strain evidence="1 2">NIES-4468</strain>
    </source>
</reference>
<sequence>MPINLSSSRPTIEHHASSLVGEPIAAIVDRMLDTSSSANIDINGGDFASNIAGARTVFSIAWPPTFPVGDPAEVLEVRAAMCIRTAALSTTANGDDVSEAANCIVANSRDAGLAAAAPLCCSRLLAVCEGVVVCDEVVKLTPGGGGAARTRLRLHADAPGVTSCILTGDQ</sequence>
<proteinExistence type="predicted"/>
<organism evidence="1 2">
    <name type="scientific">Volvox africanus</name>
    <dbReference type="NCBI Taxonomy" id="51714"/>
    <lineage>
        <taxon>Eukaryota</taxon>
        <taxon>Viridiplantae</taxon>
        <taxon>Chlorophyta</taxon>
        <taxon>core chlorophytes</taxon>
        <taxon>Chlorophyceae</taxon>
        <taxon>CS clade</taxon>
        <taxon>Chlamydomonadales</taxon>
        <taxon>Volvocaceae</taxon>
        <taxon>Volvox</taxon>
    </lineage>
</organism>
<keyword evidence="2" id="KW-1185">Reference proteome</keyword>
<gene>
    <name evidence="1" type="ORF">VaNZ11_008022</name>
</gene>
<dbReference type="EMBL" id="BSDZ01000020">
    <property type="protein sequence ID" value="GLI64670.1"/>
    <property type="molecule type" value="Genomic_DNA"/>
</dbReference>
<accession>A0ABQ5S518</accession>